<feature type="domain" description="DUF551" evidence="1">
    <location>
        <begin position="3"/>
        <end position="75"/>
    </location>
</feature>
<evidence type="ECO:0000313" key="3">
    <source>
        <dbReference type="Proteomes" id="UP000276905"/>
    </source>
</evidence>
<comment type="caution">
    <text evidence="2">The sequence shown here is derived from an EMBL/GenBank/DDBJ whole genome shotgun (WGS) entry which is preliminary data.</text>
</comment>
<accession>A0A429K0U4</accession>
<dbReference type="InterPro" id="IPR007539">
    <property type="entry name" value="DUF551"/>
</dbReference>
<dbReference type="Pfam" id="PF04448">
    <property type="entry name" value="DUF551"/>
    <property type="match status" value="1"/>
</dbReference>
<evidence type="ECO:0000313" key="2">
    <source>
        <dbReference type="EMBL" id="RSO57572.1"/>
    </source>
</evidence>
<reference evidence="2 3" key="1">
    <citation type="submission" date="2018-10" db="EMBL/GenBank/DDBJ databases">
        <title>GWAS and RNA-Seq identify cryptic mechanisms of antimicrobial resistance in Acinetobacter baumannii.</title>
        <authorList>
            <person name="Sahl J.W."/>
        </authorList>
    </citation>
    <scope>NUCLEOTIDE SEQUENCE [LARGE SCALE GENOMIC DNA]</scope>
    <source>
        <strain evidence="2 3">TG41018</strain>
    </source>
</reference>
<dbReference type="AlphaFoldDB" id="A0A429K0U4"/>
<name>A0A429K0U4_9GAMM</name>
<sequence>MNWISVEDQMPELNQSVLVYDCENGCRDAVYQLPEEGTIAFNRGDKPSFSIVNWIRNSAEYWNVSHWMPLPAPPTKYDWSNIPSWVEWIATSPDYKAWGFTHEPEICGDNNQDWGLRQEDSWSDVVAVSKFKGSWKDSLEQRPQGDTP</sequence>
<gene>
    <name evidence="2" type="ORF">EA756_08755</name>
</gene>
<organism evidence="2 3">
    <name type="scientific">Acinetobacter lactucae</name>
    <dbReference type="NCBI Taxonomy" id="1785128"/>
    <lineage>
        <taxon>Bacteria</taxon>
        <taxon>Pseudomonadati</taxon>
        <taxon>Pseudomonadota</taxon>
        <taxon>Gammaproteobacteria</taxon>
        <taxon>Moraxellales</taxon>
        <taxon>Moraxellaceae</taxon>
        <taxon>Acinetobacter</taxon>
        <taxon>Acinetobacter calcoaceticus/baumannii complex</taxon>
    </lineage>
</organism>
<evidence type="ECO:0000259" key="1">
    <source>
        <dbReference type="Pfam" id="PF04448"/>
    </source>
</evidence>
<protein>
    <submittedName>
        <fullName evidence="2">DUF551 domain-containing protein</fullName>
    </submittedName>
</protein>
<dbReference type="Proteomes" id="UP000276905">
    <property type="component" value="Unassembled WGS sequence"/>
</dbReference>
<dbReference type="EMBL" id="RFES01000005">
    <property type="protein sequence ID" value="RSO57572.1"/>
    <property type="molecule type" value="Genomic_DNA"/>
</dbReference>
<dbReference type="RefSeq" id="WP_125698892.1">
    <property type="nucleotide sequence ID" value="NZ_RFES01000005.1"/>
</dbReference>
<proteinExistence type="predicted"/>